<feature type="chain" id="PRO_5021215469" evidence="2">
    <location>
        <begin position="28"/>
        <end position="446"/>
    </location>
</feature>
<dbReference type="PANTHER" id="PTHR30006">
    <property type="entry name" value="THIAMINE-BINDING PERIPLASMIC PROTEIN-RELATED"/>
    <property type="match status" value="1"/>
</dbReference>
<dbReference type="OrthoDB" id="9766989at2"/>
<dbReference type="EMBL" id="RCZP01000044">
    <property type="protein sequence ID" value="TPG45794.1"/>
    <property type="molecule type" value="Genomic_DNA"/>
</dbReference>
<sequence>MRLTQPVLGRRALAAAAAASLAGAARAQGVSGKVTVVTSFSNDVTAPFKRAFEAAHPGTTLEVQSRNTTAGVRFVQETRSNNAVDLFWASAPDAFEVLKKAGLLEAYRPRAQGIPDTIGPYAINDPEGFVTGFAASGYGIMWNERYARANRLPEPKEWADLAKPAYHDHIIITAPSRSGTTHLTVETILQGEGWEKGWTTIKGFSGNLRQITERSFGVPDAVNSGQVGVGVVIDFFAFSAQGAGFPVKFVYPSVTTVVPANIAVVKNAPNTAGARAFIDFLLSVPGQEILLEPTIRRLPVNPAVYAKAPPGYPNPFNGTIGLPNFRFDLGVSERRYAVVDALYDQLVGTNLEGLKRATKAIGDVETRLARRDNAQARALLEEARALIAAMPVTAEEAASDAVAGSFSGRGGPGPRQAELEQRWAGFARDKYTAAAAKAADAAKAAG</sequence>
<dbReference type="AlphaFoldDB" id="A0A502F8X4"/>
<dbReference type="RefSeq" id="WP_140886618.1">
    <property type="nucleotide sequence ID" value="NZ_RCZP01000044.1"/>
</dbReference>
<feature type="signal peptide" evidence="2">
    <location>
        <begin position="1"/>
        <end position="27"/>
    </location>
</feature>
<dbReference type="SUPFAM" id="SSF53850">
    <property type="entry name" value="Periplasmic binding protein-like II"/>
    <property type="match status" value="1"/>
</dbReference>
<keyword evidence="1 2" id="KW-0732">Signal</keyword>
<dbReference type="GO" id="GO:0030288">
    <property type="term" value="C:outer membrane-bounded periplasmic space"/>
    <property type="evidence" value="ECO:0007669"/>
    <property type="project" value="TreeGrafter"/>
</dbReference>
<dbReference type="PANTHER" id="PTHR30006:SF25">
    <property type="entry name" value="PHOSPHOGLYCERATE TRANSPORT REGULATORY PROTEIN PGTC"/>
    <property type="match status" value="1"/>
</dbReference>
<keyword evidence="4" id="KW-1185">Reference proteome</keyword>
<evidence type="ECO:0000256" key="1">
    <source>
        <dbReference type="ARBA" id="ARBA00022729"/>
    </source>
</evidence>
<protein>
    <submittedName>
        <fullName evidence="3">Extracellular solute-binding protein</fullName>
    </submittedName>
</protein>
<organism evidence="3 4">
    <name type="scientific">Muricoccus nepalensis</name>
    <dbReference type="NCBI Taxonomy" id="1854500"/>
    <lineage>
        <taxon>Bacteria</taxon>
        <taxon>Pseudomonadati</taxon>
        <taxon>Pseudomonadota</taxon>
        <taxon>Alphaproteobacteria</taxon>
        <taxon>Acetobacterales</taxon>
        <taxon>Roseomonadaceae</taxon>
        <taxon>Muricoccus</taxon>
    </lineage>
</organism>
<reference evidence="3 4" key="1">
    <citation type="journal article" date="2019" name="Environ. Microbiol.">
        <title>Species interactions and distinct microbial communities in high Arctic permafrost affected cryosols are associated with the CH4 and CO2 gas fluxes.</title>
        <authorList>
            <person name="Altshuler I."/>
            <person name="Hamel J."/>
            <person name="Turney S."/>
            <person name="Magnuson E."/>
            <person name="Levesque R."/>
            <person name="Greer C."/>
            <person name="Whyte L.G."/>
        </authorList>
    </citation>
    <scope>NUCLEOTIDE SEQUENCE [LARGE SCALE GENOMIC DNA]</scope>
    <source>
        <strain evidence="3 4">S9.3B</strain>
    </source>
</reference>
<comment type="caution">
    <text evidence="3">The sequence shown here is derived from an EMBL/GenBank/DDBJ whole genome shotgun (WGS) entry which is preliminary data.</text>
</comment>
<accession>A0A502F8X4</accession>
<name>A0A502F8X4_9PROT</name>
<evidence type="ECO:0000313" key="4">
    <source>
        <dbReference type="Proteomes" id="UP000317078"/>
    </source>
</evidence>
<dbReference type="Gene3D" id="3.40.190.10">
    <property type="entry name" value="Periplasmic binding protein-like II"/>
    <property type="match status" value="2"/>
</dbReference>
<dbReference type="Proteomes" id="UP000317078">
    <property type="component" value="Unassembled WGS sequence"/>
</dbReference>
<dbReference type="Pfam" id="PF13343">
    <property type="entry name" value="SBP_bac_6"/>
    <property type="match status" value="1"/>
</dbReference>
<evidence type="ECO:0000256" key="2">
    <source>
        <dbReference type="SAM" id="SignalP"/>
    </source>
</evidence>
<gene>
    <name evidence="3" type="ORF">EAH89_25905</name>
</gene>
<proteinExistence type="predicted"/>
<evidence type="ECO:0000313" key="3">
    <source>
        <dbReference type="EMBL" id="TPG45794.1"/>
    </source>
</evidence>